<comment type="caution">
    <text evidence="1">The sequence shown here is derived from an EMBL/GenBank/DDBJ whole genome shotgun (WGS) entry which is preliminary data.</text>
</comment>
<accession>A0AAW0TRJ5</accession>
<reference evidence="1 2" key="1">
    <citation type="submission" date="2023-03" db="EMBL/GenBank/DDBJ databases">
        <title>High-quality genome of Scylla paramamosain provides insights in environmental adaptation.</title>
        <authorList>
            <person name="Zhang L."/>
        </authorList>
    </citation>
    <scope>NUCLEOTIDE SEQUENCE [LARGE SCALE GENOMIC DNA]</scope>
    <source>
        <strain evidence="1">LZ_2023a</strain>
        <tissue evidence="1">Muscle</tissue>
    </source>
</reference>
<organism evidence="1 2">
    <name type="scientific">Scylla paramamosain</name>
    <name type="common">Mud crab</name>
    <dbReference type="NCBI Taxonomy" id="85552"/>
    <lineage>
        <taxon>Eukaryota</taxon>
        <taxon>Metazoa</taxon>
        <taxon>Ecdysozoa</taxon>
        <taxon>Arthropoda</taxon>
        <taxon>Crustacea</taxon>
        <taxon>Multicrustacea</taxon>
        <taxon>Malacostraca</taxon>
        <taxon>Eumalacostraca</taxon>
        <taxon>Eucarida</taxon>
        <taxon>Decapoda</taxon>
        <taxon>Pleocyemata</taxon>
        <taxon>Brachyura</taxon>
        <taxon>Eubrachyura</taxon>
        <taxon>Portunoidea</taxon>
        <taxon>Portunidae</taxon>
        <taxon>Portuninae</taxon>
        <taxon>Scylla</taxon>
    </lineage>
</organism>
<evidence type="ECO:0000313" key="1">
    <source>
        <dbReference type="EMBL" id="KAK8390409.1"/>
    </source>
</evidence>
<evidence type="ECO:0000313" key="2">
    <source>
        <dbReference type="Proteomes" id="UP001487740"/>
    </source>
</evidence>
<dbReference type="Proteomes" id="UP001487740">
    <property type="component" value="Unassembled WGS sequence"/>
</dbReference>
<proteinExistence type="predicted"/>
<protein>
    <recommendedName>
        <fullName evidence="3">Secreted protein</fullName>
    </recommendedName>
</protein>
<dbReference type="AlphaFoldDB" id="A0AAW0TRJ5"/>
<evidence type="ECO:0008006" key="3">
    <source>
        <dbReference type="Google" id="ProtNLM"/>
    </source>
</evidence>
<sequence length="97" mass="10633">MCGPFWSNTVYATLQLLWPVPPPPLSPPQRPQPAVDPPPLVTPARTLQPLHYDERAQLFGGRACVESLAVCSNASITFSFVWLSDGVAVVVVTRRHL</sequence>
<gene>
    <name evidence="1" type="ORF">O3P69_010235</name>
</gene>
<name>A0AAW0TRJ5_SCYPA</name>
<dbReference type="EMBL" id="JARAKH010000025">
    <property type="protein sequence ID" value="KAK8390409.1"/>
    <property type="molecule type" value="Genomic_DNA"/>
</dbReference>
<keyword evidence="2" id="KW-1185">Reference proteome</keyword>